<dbReference type="PANTHER" id="PTHR43037:SF1">
    <property type="entry name" value="BLL1128 PROTEIN"/>
    <property type="match status" value="1"/>
</dbReference>
<dbReference type="InterPro" id="IPR000801">
    <property type="entry name" value="Esterase-like"/>
</dbReference>
<dbReference type="SUPFAM" id="SSF53474">
    <property type="entry name" value="alpha/beta-Hydrolases"/>
    <property type="match status" value="1"/>
</dbReference>
<name>A0ABW2M2C9_9FLAO</name>
<keyword evidence="4" id="KW-1185">Reference proteome</keyword>
<protein>
    <submittedName>
        <fullName evidence="3">Prolyl oligopeptidase family serine peptidase</fullName>
    </submittedName>
</protein>
<evidence type="ECO:0000256" key="1">
    <source>
        <dbReference type="ARBA" id="ARBA00022729"/>
    </source>
</evidence>
<dbReference type="InterPro" id="IPR029058">
    <property type="entry name" value="AB_hydrolase_fold"/>
</dbReference>
<comment type="caution">
    <text evidence="3">The sequence shown here is derived from an EMBL/GenBank/DDBJ whole genome shotgun (WGS) entry which is preliminary data.</text>
</comment>
<dbReference type="Proteomes" id="UP001596550">
    <property type="component" value="Unassembled WGS sequence"/>
</dbReference>
<dbReference type="InterPro" id="IPR050955">
    <property type="entry name" value="Plant_Biomass_Hydrol_Est"/>
</dbReference>
<feature type="chain" id="PRO_5045850568" evidence="2">
    <location>
        <begin position="24"/>
        <end position="277"/>
    </location>
</feature>
<evidence type="ECO:0000256" key="2">
    <source>
        <dbReference type="SAM" id="SignalP"/>
    </source>
</evidence>
<proteinExistence type="predicted"/>
<dbReference type="RefSeq" id="WP_378181514.1">
    <property type="nucleotide sequence ID" value="NZ_JBHTCR010000008.1"/>
</dbReference>
<dbReference type="PANTHER" id="PTHR43037">
    <property type="entry name" value="UNNAMED PRODUCT-RELATED"/>
    <property type="match status" value="1"/>
</dbReference>
<dbReference type="Gene3D" id="3.40.50.1820">
    <property type="entry name" value="alpha/beta hydrolase"/>
    <property type="match status" value="1"/>
</dbReference>
<sequence>MYKKFTSLLLFLFLINLSGFLKAQIHTFDQIKIDSTIFTQTRNAINKIPTDQFKKFVYKNSSKELPYRLLFPKNYDKNKKYPIIIAFHNSSRIGNDNEKQLEHLTKIWIREEVYNQYNAFVLAPQFNQRSSIYSENPEGILTSKPSDYAHQILELLNEIEKNYTIDKYRIYLIGYSMGASTAQNLMNLRPEKFAAIVSVAAVPDFSNLKAWKNKNIFLIHGQKDTSNPYQGSEELFTKMKNNKKLIFKTFTELTHDNITIPLLLSDEIPKWLFQQHK</sequence>
<gene>
    <name evidence="3" type="ORF">ACFQO9_16060</name>
</gene>
<dbReference type="Pfam" id="PF00756">
    <property type="entry name" value="Esterase"/>
    <property type="match status" value="1"/>
</dbReference>
<keyword evidence="1 2" id="KW-0732">Signal</keyword>
<feature type="signal peptide" evidence="2">
    <location>
        <begin position="1"/>
        <end position="23"/>
    </location>
</feature>
<dbReference type="EMBL" id="JBHTCR010000008">
    <property type="protein sequence ID" value="MFC7348233.1"/>
    <property type="molecule type" value="Genomic_DNA"/>
</dbReference>
<accession>A0ABW2M2C9</accession>
<reference evidence="4" key="1">
    <citation type="journal article" date="2019" name="Int. J. Syst. Evol. Microbiol.">
        <title>The Global Catalogue of Microorganisms (GCM) 10K type strain sequencing project: providing services to taxonomists for standard genome sequencing and annotation.</title>
        <authorList>
            <consortium name="The Broad Institute Genomics Platform"/>
            <consortium name="The Broad Institute Genome Sequencing Center for Infectious Disease"/>
            <person name="Wu L."/>
            <person name="Ma J."/>
        </authorList>
    </citation>
    <scope>NUCLEOTIDE SEQUENCE [LARGE SCALE GENOMIC DNA]</scope>
    <source>
        <strain evidence="4">CCUG 54781</strain>
    </source>
</reference>
<evidence type="ECO:0000313" key="4">
    <source>
        <dbReference type="Proteomes" id="UP001596550"/>
    </source>
</evidence>
<evidence type="ECO:0000313" key="3">
    <source>
        <dbReference type="EMBL" id="MFC7348233.1"/>
    </source>
</evidence>
<organism evidence="3 4">
    <name type="scientific">Chryseobacterium zhengzhouense</name>
    <dbReference type="NCBI Taxonomy" id="1636086"/>
    <lineage>
        <taxon>Bacteria</taxon>
        <taxon>Pseudomonadati</taxon>
        <taxon>Bacteroidota</taxon>
        <taxon>Flavobacteriia</taxon>
        <taxon>Flavobacteriales</taxon>
        <taxon>Weeksellaceae</taxon>
        <taxon>Chryseobacterium group</taxon>
        <taxon>Chryseobacterium</taxon>
    </lineage>
</organism>